<dbReference type="OrthoDB" id="5566198at2759"/>
<evidence type="ECO:0000256" key="3">
    <source>
        <dbReference type="ARBA" id="ARBA00022448"/>
    </source>
</evidence>
<accession>S9VNX9</accession>
<dbReference type="GO" id="GO:0015031">
    <property type="term" value="P:protein transport"/>
    <property type="evidence" value="ECO:0007669"/>
    <property type="project" value="UniProtKB-KW"/>
</dbReference>
<name>S9VNX9_9TRYP</name>
<comment type="subcellular location">
    <subcellularLocation>
        <location evidence="1">Nucleus envelope</location>
    </subcellularLocation>
</comment>
<keyword evidence="5" id="KW-0677">Repeat</keyword>
<evidence type="ECO:0000256" key="6">
    <source>
        <dbReference type="ARBA" id="ARBA00022927"/>
    </source>
</evidence>
<proteinExistence type="inferred from homology"/>
<dbReference type="InterPro" id="IPR001680">
    <property type="entry name" value="WD40_rpt"/>
</dbReference>
<evidence type="ECO:0000313" key="11">
    <source>
        <dbReference type="EMBL" id="EPY29281.1"/>
    </source>
</evidence>
<dbReference type="SUPFAM" id="SSF50978">
    <property type="entry name" value="WD40 repeat-like"/>
    <property type="match status" value="1"/>
</dbReference>
<dbReference type="PROSITE" id="PS50082">
    <property type="entry name" value="WD_REPEATS_2"/>
    <property type="match status" value="1"/>
</dbReference>
<evidence type="ECO:0000313" key="10">
    <source>
        <dbReference type="EMBL" id="EPY25010.1"/>
    </source>
</evidence>
<keyword evidence="3" id="KW-0813">Transport</keyword>
<dbReference type="PANTHER" id="PTHR11024">
    <property type="entry name" value="NUCLEAR PORE COMPLEX PROTEIN SEC13 / SEH1 FAMILY MEMBER"/>
    <property type="match status" value="1"/>
</dbReference>
<comment type="caution">
    <text evidence="10">The sequence shown here is derived from an EMBL/GenBank/DDBJ whole genome shotgun (WGS) entry which is preliminary data.</text>
</comment>
<evidence type="ECO:0000313" key="13">
    <source>
        <dbReference type="Proteomes" id="UP000015354"/>
    </source>
</evidence>
<keyword evidence="4 8" id="KW-0853">WD repeat</keyword>
<evidence type="ECO:0000256" key="1">
    <source>
        <dbReference type="ARBA" id="ARBA00004259"/>
    </source>
</evidence>
<dbReference type="EMBL" id="ATMH01003142">
    <property type="protein sequence ID" value="EPY31882.1"/>
    <property type="molecule type" value="Genomic_DNA"/>
</dbReference>
<dbReference type="AlphaFoldDB" id="S9VNX9"/>
<dbReference type="GO" id="GO:0031080">
    <property type="term" value="C:nuclear pore outer ring"/>
    <property type="evidence" value="ECO:0007669"/>
    <property type="project" value="TreeGrafter"/>
</dbReference>
<dbReference type="EMBL" id="ATMH01006888">
    <property type="protein sequence ID" value="EPY25010.1"/>
    <property type="molecule type" value="Genomic_DNA"/>
</dbReference>
<dbReference type="PANTHER" id="PTHR11024:SF3">
    <property type="entry name" value="NUCLEOPORIN SEH1"/>
    <property type="match status" value="1"/>
</dbReference>
<protein>
    <submittedName>
        <fullName evidence="10">Uncharacterized protein</fullName>
    </submittedName>
</protein>
<sequence>MSLPVDTGCAGGAGPYGSTHIDYVPSGLPRGAGTSASGPSHGAELYYGRGGEHVAATASARPSSTAHSYAASAATARPQAAVAEAVEEPPHSYTTTRMKPLLHLTSHATNIVAMEYSGHNKLLAIATSKNEILVIQTPPVPSSGTEPLEVSGSALLHLGYEMESLPGWDPADATTLVDRLQVPCAQMAWAPWQHGVYLGVFTPTTRQIHLYRFSHRRWVLEESVPTPEGFAFSFSYHFTIAVACAGGGVVVLARRPPQLATETPTGAGGGWHIIADTKALQPAGDAEDADGYRVPNGVSFEDANAAASVASSAAVNDCLCVGWEDSSALLAAGDRAGRVRVLRIDADKMALVHVYEKAPQNRYSSSVRQIAWSPCAGRSFLMMAAVYPDRVMLFIFRRTPGSQSASGRAARKDDSPAPLQMVVSTTVAAEEISKLSWNTTGTRFITAHADSSVHVWDVDIHYQSSSHRPSAINAGDPDPGKNRDGDMKASLKLVVNVRKASAVHPYHAAGR</sequence>
<dbReference type="GO" id="GO:0034198">
    <property type="term" value="P:cellular response to amino acid starvation"/>
    <property type="evidence" value="ECO:0007669"/>
    <property type="project" value="TreeGrafter"/>
</dbReference>
<dbReference type="SMART" id="SM00320">
    <property type="entry name" value="WD40"/>
    <property type="match status" value="2"/>
</dbReference>
<keyword evidence="7" id="KW-0539">Nucleus</keyword>
<evidence type="ECO:0000256" key="5">
    <source>
        <dbReference type="ARBA" id="ARBA00022737"/>
    </source>
</evidence>
<feature type="repeat" description="WD" evidence="8">
    <location>
        <begin position="425"/>
        <end position="459"/>
    </location>
</feature>
<organism evidence="10 13">
    <name type="scientific">Strigomonas culicis</name>
    <dbReference type="NCBI Taxonomy" id="28005"/>
    <lineage>
        <taxon>Eukaryota</taxon>
        <taxon>Discoba</taxon>
        <taxon>Euglenozoa</taxon>
        <taxon>Kinetoplastea</taxon>
        <taxon>Metakinetoplastina</taxon>
        <taxon>Trypanosomatida</taxon>
        <taxon>Trypanosomatidae</taxon>
        <taxon>Strigomonadinae</taxon>
        <taxon>Strigomonas</taxon>
    </lineage>
</organism>
<evidence type="ECO:0000256" key="7">
    <source>
        <dbReference type="ARBA" id="ARBA00023242"/>
    </source>
</evidence>
<evidence type="ECO:0000256" key="4">
    <source>
        <dbReference type="ARBA" id="ARBA00022574"/>
    </source>
</evidence>
<dbReference type="Gene3D" id="2.130.10.10">
    <property type="entry name" value="YVTN repeat-like/Quinoprotein amine dehydrogenase"/>
    <property type="match status" value="1"/>
</dbReference>
<dbReference type="EMBL" id="ATMH01004634">
    <property type="protein sequence ID" value="EPY29281.1"/>
    <property type="molecule type" value="Genomic_DNA"/>
</dbReference>
<dbReference type="InterPro" id="IPR015943">
    <property type="entry name" value="WD40/YVTN_repeat-like_dom_sf"/>
</dbReference>
<evidence type="ECO:0000256" key="9">
    <source>
        <dbReference type="SAM" id="MobiDB-lite"/>
    </source>
</evidence>
<dbReference type="InterPro" id="IPR036322">
    <property type="entry name" value="WD40_repeat_dom_sf"/>
</dbReference>
<dbReference type="GO" id="GO:0035859">
    <property type="term" value="C:Seh1-associated complex"/>
    <property type="evidence" value="ECO:0007669"/>
    <property type="project" value="TreeGrafter"/>
</dbReference>
<reference evidence="10 13" key="1">
    <citation type="journal article" date="2013" name="PLoS ONE">
        <title>Predicting the Proteins of Angomonas deanei, Strigomonas culicis and Their Respective Endosymbionts Reveals New Aspects of the Trypanosomatidae Family.</title>
        <authorList>
            <person name="Motta M.C."/>
            <person name="Martins A.C."/>
            <person name="de Souza S.S."/>
            <person name="Catta-Preta C.M."/>
            <person name="Silva R."/>
            <person name="Klein C.C."/>
            <person name="de Almeida L.G."/>
            <person name="de Lima Cunha O."/>
            <person name="Ciapina L.P."/>
            <person name="Brocchi M."/>
            <person name="Colabardini A.C."/>
            <person name="de Araujo Lima B."/>
            <person name="Machado C.R."/>
            <person name="de Almeida Soares C.M."/>
            <person name="Probst C.M."/>
            <person name="de Menezes C.B."/>
            <person name="Thompson C.E."/>
            <person name="Bartholomeu D.C."/>
            <person name="Gradia D.F."/>
            <person name="Pavoni D.P."/>
            <person name="Grisard E.C."/>
            <person name="Fantinatti-Garboggini F."/>
            <person name="Marchini F.K."/>
            <person name="Rodrigues-Luiz G.F."/>
            <person name="Wagner G."/>
            <person name="Goldman G.H."/>
            <person name="Fietto J.L."/>
            <person name="Elias M.C."/>
            <person name="Goldman M.H."/>
            <person name="Sagot M.F."/>
            <person name="Pereira M."/>
            <person name="Stoco P.H."/>
            <person name="de Mendonca-Neto R.P."/>
            <person name="Teixeira S.M."/>
            <person name="Maciel T.E."/>
            <person name="de Oliveira Mendes T.A."/>
            <person name="Urmenyi T.P."/>
            <person name="de Souza W."/>
            <person name="Schenkman S."/>
            <person name="de Vasconcelos A.T."/>
        </authorList>
    </citation>
    <scope>NUCLEOTIDE SEQUENCE [LARGE SCALE GENOMIC DNA]</scope>
</reference>
<keyword evidence="13" id="KW-1185">Reference proteome</keyword>
<evidence type="ECO:0000256" key="8">
    <source>
        <dbReference type="PROSITE-ProRule" id="PRU00221"/>
    </source>
</evidence>
<evidence type="ECO:0000256" key="2">
    <source>
        <dbReference type="ARBA" id="ARBA00010102"/>
    </source>
</evidence>
<dbReference type="GO" id="GO:0005198">
    <property type="term" value="F:structural molecule activity"/>
    <property type="evidence" value="ECO:0007669"/>
    <property type="project" value="InterPro"/>
</dbReference>
<gene>
    <name evidence="12" type="ORF">STCU_03142</name>
    <name evidence="11" type="ORF">STCU_04634</name>
    <name evidence="10" type="ORF">STCU_06888</name>
</gene>
<feature type="region of interest" description="Disordered" evidence="9">
    <location>
        <begin position="467"/>
        <end position="486"/>
    </location>
</feature>
<comment type="similarity">
    <text evidence="2">Belongs to the WD repeat SEC13 family.</text>
</comment>
<dbReference type="Proteomes" id="UP000015354">
    <property type="component" value="Unassembled WGS sequence"/>
</dbReference>
<keyword evidence="6" id="KW-0653">Protein transport</keyword>
<dbReference type="InterPro" id="IPR037363">
    <property type="entry name" value="Sec13/Seh1_fam"/>
</dbReference>
<evidence type="ECO:0000313" key="12">
    <source>
        <dbReference type="EMBL" id="EPY31882.1"/>
    </source>
</evidence>
<dbReference type="GO" id="GO:1904263">
    <property type="term" value="P:positive regulation of TORC1 signaling"/>
    <property type="evidence" value="ECO:0007669"/>
    <property type="project" value="TreeGrafter"/>
</dbReference>
<reference evidence="10" key="2">
    <citation type="submission" date="2013-03" db="EMBL/GenBank/DDBJ databases">
        <authorList>
            <person name="Motta M.C.M."/>
            <person name="Martins A.C.A."/>
            <person name="Preta C.M.C.C."/>
            <person name="Silva R."/>
            <person name="de Souza S.S."/>
            <person name="Klein C.C."/>
            <person name="de Almeida L.G.P."/>
            <person name="Cunha O.L."/>
            <person name="Colabardini A.C."/>
            <person name="Lima B.A."/>
            <person name="Machado C.R."/>
            <person name="Soares C.M.A."/>
            <person name="de Menezes C.B.A."/>
            <person name="Bartolomeu D.C."/>
            <person name="Grisard E.C."/>
            <person name="Fantinatti-Garboggini F."/>
            <person name="Rodrigues-Luiz G.F."/>
            <person name="Wagner G."/>
            <person name="Goldman G.H."/>
            <person name="Fietto J.L.R."/>
            <person name="Ciapina L.P."/>
            <person name="Brocchi M."/>
            <person name="Elias M.C."/>
            <person name="Goldman M.H.S."/>
            <person name="Sagot M.-F."/>
            <person name="Pereira M."/>
            <person name="Stoco P.H."/>
            <person name="Teixeira S.M.R."/>
            <person name="de Mendonca-Neto R.P."/>
            <person name="Maciel T.E.F."/>
            <person name="Mendes T.A.O."/>
            <person name="Urmenyi T.P."/>
            <person name="Teixeira M.M.G."/>
            <person name="de Camargo E.F.P."/>
            <person name="de Sousa W."/>
            <person name="Schenkman S."/>
            <person name="de Vasconcelos A.T.R."/>
        </authorList>
    </citation>
    <scope>NUCLEOTIDE SEQUENCE</scope>
</reference>